<protein>
    <submittedName>
        <fullName evidence="1">Uncharacterized protein</fullName>
    </submittedName>
</protein>
<organism evidence="1">
    <name type="scientific">Cacopsylla melanoneura</name>
    <dbReference type="NCBI Taxonomy" id="428564"/>
    <lineage>
        <taxon>Eukaryota</taxon>
        <taxon>Metazoa</taxon>
        <taxon>Ecdysozoa</taxon>
        <taxon>Arthropoda</taxon>
        <taxon>Hexapoda</taxon>
        <taxon>Insecta</taxon>
        <taxon>Pterygota</taxon>
        <taxon>Neoptera</taxon>
        <taxon>Paraneoptera</taxon>
        <taxon>Hemiptera</taxon>
        <taxon>Sternorrhyncha</taxon>
        <taxon>Psylloidea</taxon>
        <taxon>Psyllidae</taxon>
        <taxon>Psyllinae</taxon>
        <taxon>Cacopsylla</taxon>
    </lineage>
</organism>
<dbReference type="EMBL" id="HBUF01413596">
    <property type="protein sequence ID" value="CAG6739503.1"/>
    <property type="molecule type" value="Transcribed_RNA"/>
</dbReference>
<reference evidence="1" key="1">
    <citation type="submission" date="2021-05" db="EMBL/GenBank/DDBJ databases">
        <authorList>
            <person name="Alioto T."/>
            <person name="Alioto T."/>
            <person name="Gomez Garrido J."/>
        </authorList>
    </citation>
    <scope>NUCLEOTIDE SEQUENCE</scope>
</reference>
<sequence>MGINYAMFLTGIVQHITNIGINCCIVFIGILEHVCSYISNFCCTVIRSKIVGSCVVDSMTSNELGLNCHSDHSVSNKNKANNEHGLHDCHIVSPGKQNTEKIEHIEKYIHKSYKNLNDFTTLKCKQRCLKRKQMQSTQTALHNE</sequence>
<proteinExistence type="predicted"/>
<dbReference type="AlphaFoldDB" id="A0A8D8Z287"/>
<name>A0A8D8Z287_9HEMI</name>
<accession>A0A8D8Z287</accession>
<evidence type="ECO:0000313" key="1">
    <source>
        <dbReference type="EMBL" id="CAG6739503.1"/>
    </source>
</evidence>